<dbReference type="SUPFAM" id="SSF46785">
    <property type="entry name" value="Winged helix' DNA-binding domain"/>
    <property type="match status" value="1"/>
</dbReference>
<dbReference type="Proteomes" id="UP000466535">
    <property type="component" value="Unassembled WGS sequence"/>
</dbReference>
<reference evidence="2 3" key="1">
    <citation type="submission" date="2019-12" db="EMBL/GenBank/DDBJ databases">
        <title>Isolation and characterization of three novel carbon monoxide-oxidizing members of Halobacteria from salione crusts and soils.</title>
        <authorList>
            <person name="Myers M.R."/>
            <person name="King G.M."/>
        </authorList>
    </citation>
    <scope>NUCLEOTIDE SEQUENCE [LARGE SCALE GENOMIC DNA]</scope>
    <source>
        <strain evidence="2 3">WSH3</strain>
    </source>
</reference>
<proteinExistence type="predicted"/>
<dbReference type="OrthoDB" id="331021at2157"/>
<dbReference type="InterPro" id="IPR055768">
    <property type="entry name" value="DUF7344"/>
</dbReference>
<protein>
    <recommendedName>
        <fullName evidence="1">DUF7344 domain-containing protein</fullName>
    </recommendedName>
</protein>
<organism evidence="2 3">
    <name type="scientific">Halovenus carboxidivorans</name>
    <dbReference type="NCBI Taxonomy" id="2692199"/>
    <lineage>
        <taxon>Archaea</taxon>
        <taxon>Methanobacteriati</taxon>
        <taxon>Methanobacteriota</taxon>
        <taxon>Stenosarchaea group</taxon>
        <taxon>Halobacteria</taxon>
        <taxon>Halobacteriales</taxon>
        <taxon>Haloarculaceae</taxon>
        <taxon>Halovenus</taxon>
    </lineage>
</organism>
<feature type="domain" description="DUF7344" evidence="1">
    <location>
        <begin position="51"/>
        <end position="125"/>
    </location>
</feature>
<sequence length="154" mass="17068">MSNHDDTSPDSTGNELNALMTDAEQAAVRTLVDGSITSPIPEREGVIDSLFSALSHPGRRYILTFLLRSEGYVTMSEIVDYVVESTDGGSGPEFRRKVTVKLTHTHLPLLEEEGLLTYNMERQLIQPTDRTKLAAPYLKIALMQCEQLAELSNS</sequence>
<gene>
    <name evidence="2" type="ORF">GRX03_15275</name>
</gene>
<dbReference type="InterPro" id="IPR036388">
    <property type="entry name" value="WH-like_DNA-bd_sf"/>
</dbReference>
<evidence type="ECO:0000259" key="1">
    <source>
        <dbReference type="Pfam" id="PF24035"/>
    </source>
</evidence>
<keyword evidence="3" id="KW-1185">Reference proteome</keyword>
<name>A0A6B0TDG0_9EURY</name>
<evidence type="ECO:0000313" key="3">
    <source>
        <dbReference type="Proteomes" id="UP000466535"/>
    </source>
</evidence>
<dbReference type="Gene3D" id="1.10.10.10">
    <property type="entry name" value="Winged helix-like DNA-binding domain superfamily/Winged helix DNA-binding domain"/>
    <property type="match status" value="1"/>
</dbReference>
<dbReference type="Pfam" id="PF24035">
    <property type="entry name" value="DUF7344"/>
    <property type="match status" value="1"/>
</dbReference>
<evidence type="ECO:0000313" key="2">
    <source>
        <dbReference type="EMBL" id="MXR52960.1"/>
    </source>
</evidence>
<dbReference type="RefSeq" id="WP_159765135.1">
    <property type="nucleotide sequence ID" value="NZ_WUUT01000007.1"/>
</dbReference>
<dbReference type="InterPro" id="IPR036390">
    <property type="entry name" value="WH_DNA-bd_sf"/>
</dbReference>
<comment type="caution">
    <text evidence="2">The sequence shown here is derived from an EMBL/GenBank/DDBJ whole genome shotgun (WGS) entry which is preliminary data.</text>
</comment>
<dbReference type="EMBL" id="WUUT01000007">
    <property type="protein sequence ID" value="MXR52960.1"/>
    <property type="molecule type" value="Genomic_DNA"/>
</dbReference>
<accession>A0A6B0TDG0</accession>
<dbReference type="AlphaFoldDB" id="A0A6B0TDG0"/>